<keyword evidence="7" id="KW-0256">Endoplasmic reticulum</keyword>
<dbReference type="AlphaFoldDB" id="A0A139A966"/>
<dbReference type="GO" id="GO:0071555">
    <property type="term" value="P:cell wall organization"/>
    <property type="evidence" value="ECO:0007669"/>
    <property type="project" value="UniProtKB-KW"/>
</dbReference>
<sequence length="318" mass="35903">MTSPVGFKFGSFDYFCDQVYLSICPLVGTVEPRCYSRNIEVGGLLLFQPATYVVYLVALVMTSFMIYHIKVKYTAVGRKEILIFFYMYIGLVITEFLVVSGLIPVTSVVYPYFTAAHIGLITALFWCLVLNGFVGYQWTEDGTLQSLWTIRLSSLLVFAIAFFISIATFKGFLGFSPTNPIALFIVYLLFNALCLTVYVISQIILVLTTLDDRWSLGNILTGVSFFVIALLFQFVLSPTVCNGTQHYIDGYFFGALFSLLSIMMVYKFWDSITKEDLEFSVGGKTNVWEIKDPLLNDEQMALLANEHQRLGAPGQYDR</sequence>
<feature type="transmembrane region" description="Helical" evidence="12">
    <location>
        <begin position="148"/>
        <end position="169"/>
    </location>
</feature>
<dbReference type="GO" id="GO:0005789">
    <property type="term" value="C:endoplasmic reticulum membrane"/>
    <property type="evidence" value="ECO:0007669"/>
    <property type="project" value="UniProtKB-SubCell"/>
</dbReference>
<feature type="transmembrane region" description="Helical" evidence="12">
    <location>
        <begin position="219"/>
        <end position="236"/>
    </location>
</feature>
<keyword evidence="9 12" id="KW-1133">Transmembrane helix</keyword>
<name>A0A139A966_GONPJ</name>
<evidence type="ECO:0000256" key="2">
    <source>
        <dbReference type="ARBA" id="ARBA00004586"/>
    </source>
</evidence>
<keyword evidence="5" id="KW-0813">Transport</keyword>
<evidence type="ECO:0000256" key="8">
    <source>
        <dbReference type="ARBA" id="ARBA00022927"/>
    </source>
</evidence>
<evidence type="ECO:0000313" key="13">
    <source>
        <dbReference type="EMBL" id="KXS13234.1"/>
    </source>
</evidence>
<dbReference type="PANTHER" id="PTHR35329:SF2">
    <property type="entry name" value="CHITIN SYNTHASE EXPORT CHAPERONE"/>
    <property type="match status" value="1"/>
</dbReference>
<dbReference type="GO" id="GO:0006457">
    <property type="term" value="P:protein folding"/>
    <property type="evidence" value="ECO:0007669"/>
    <property type="project" value="TreeGrafter"/>
</dbReference>
<comment type="similarity">
    <text evidence="3">Belongs to the CHS7 family.</text>
</comment>
<dbReference type="OMA" id="TVWEVKD"/>
<dbReference type="STRING" id="1344416.A0A139A966"/>
<feature type="transmembrane region" description="Helical" evidence="12">
    <location>
        <begin position="81"/>
        <end position="103"/>
    </location>
</feature>
<evidence type="ECO:0000256" key="4">
    <source>
        <dbReference type="ARBA" id="ARBA00018354"/>
    </source>
</evidence>
<feature type="transmembrane region" description="Helical" evidence="12">
    <location>
        <begin position="181"/>
        <end position="207"/>
    </location>
</feature>
<dbReference type="GO" id="GO:0015031">
    <property type="term" value="P:protein transport"/>
    <property type="evidence" value="ECO:0007669"/>
    <property type="project" value="UniProtKB-KW"/>
</dbReference>
<accession>A0A139A966</accession>
<dbReference type="InterPro" id="IPR022057">
    <property type="entry name" value="Chs7"/>
</dbReference>
<keyword evidence="8" id="KW-0653">Protein transport</keyword>
<dbReference type="GO" id="GO:0051082">
    <property type="term" value="F:unfolded protein binding"/>
    <property type="evidence" value="ECO:0007669"/>
    <property type="project" value="TreeGrafter"/>
</dbReference>
<dbReference type="Proteomes" id="UP000070544">
    <property type="component" value="Unassembled WGS sequence"/>
</dbReference>
<dbReference type="Pfam" id="PF12271">
    <property type="entry name" value="Chs7"/>
    <property type="match status" value="1"/>
</dbReference>
<organism evidence="13 14">
    <name type="scientific">Gonapodya prolifera (strain JEL478)</name>
    <name type="common">Monoblepharis prolifera</name>
    <dbReference type="NCBI Taxonomy" id="1344416"/>
    <lineage>
        <taxon>Eukaryota</taxon>
        <taxon>Fungi</taxon>
        <taxon>Fungi incertae sedis</taxon>
        <taxon>Chytridiomycota</taxon>
        <taxon>Chytridiomycota incertae sedis</taxon>
        <taxon>Monoblepharidomycetes</taxon>
        <taxon>Monoblepharidales</taxon>
        <taxon>Gonapodyaceae</taxon>
        <taxon>Gonapodya</taxon>
    </lineage>
</organism>
<evidence type="ECO:0000256" key="1">
    <source>
        <dbReference type="ARBA" id="ARBA00004127"/>
    </source>
</evidence>
<evidence type="ECO:0000256" key="10">
    <source>
        <dbReference type="ARBA" id="ARBA00023136"/>
    </source>
</evidence>
<evidence type="ECO:0000256" key="7">
    <source>
        <dbReference type="ARBA" id="ARBA00022824"/>
    </source>
</evidence>
<dbReference type="PANTHER" id="PTHR35329">
    <property type="entry name" value="CHITIN SYNTHASE EXPORT CHAPERONE"/>
    <property type="match status" value="1"/>
</dbReference>
<evidence type="ECO:0000256" key="3">
    <source>
        <dbReference type="ARBA" id="ARBA00009274"/>
    </source>
</evidence>
<evidence type="ECO:0000256" key="11">
    <source>
        <dbReference type="ARBA" id="ARBA00023316"/>
    </source>
</evidence>
<keyword evidence="10 12" id="KW-0472">Membrane</keyword>
<feature type="transmembrane region" description="Helical" evidence="12">
    <location>
        <begin position="248"/>
        <end position="269"/>
    </location>
</feature>
<feature type="transmembrane region" description="Helical" evidence="12">
    <location>
        <begin position="109"/>
        <end position="136"/>
    </location>
</feature>
<evidence type="ECO:0000256" key="6">
    <source>
        <dbReference type="ARBA" id="ARBA00022692"/>
    </source>
</evidence>
<keyword evidence="6 12" id="KW-0812">Transmembrane</keyword>
<gene>
    <name evidence="13" type="ORF">M427DRAFT_58786</name>
</gene>
<reference evidence="13 14" key="1">
    <citation type="journal article" date="2015" name="Genome Biol. Evol.">
        <title>Phylogenomic analyses indicate that early fungi evolved digesting cell walls of algal ancestors of land plants.</title>
        <authorList>
            <person name="Chang Y."/>
            <person name="Wang S."/>
            <person name="Sekimoto S."/>
            <person name="Aerts A.L."/>
            <person name="Choi C."/>
            <person name="Clum A."/>
            <person name="LaButti K.M."/>
            <person name="Lindquist E.A."/>
            <person name="Yee Ngan C."/>
            <person name="Ohm R.A."/>
            <person name="Salamov A.A."/>
            <person name="Grigoriev I.V."/>
            <person name="Spatafora J.W."/>
            <person name="Berbee M.L."/>
        </authorList>
    </citation>
    <scope>NUCLEOTIDE SEQUENCE [LARGE SCALE GENOMIC DNA]</scope>
    <source>
        <strain evidence="13 14">JEL478</strain>
    </source>
</reference>
<keyword evidence="11" id="KW-0961">Cell wall biogenesis/degradation</keyword>
<proteinExistence type="inferred from homology"/>
<dbReference type="EMBL" id="KQ965780">
    <property type="protein sequence ID" value="KXS13234.1"/>
    <property type="molecule type" value="Genomic_DNA"/>
</dbReference>
<feature type="transmembrane region" description="Helical" evidence="12">
    <location>
        <begin position="52"/>
        <end position="69"/>
    </location>
</feature>
<keyword evidence="14" id="KW-1185">Reference proteome</keyword>
<evidence type="ECO:0000256" key="12">
    <source>
        <dbReference type="SAM" id="Phobius"/>
    </source>
</evidence>
<dbReference type="OrthoDB" id="2189463at2759"/>
<protein>
    <recommendedName>
        <fullName evidence="4">Chitin synthase export chaperone</fullName>
    </recommendedName>
</protein>
<evidence type="ECO:0000256" key="9">
    <source>
        <dbReference type="ARBA" id="ARBA00022989"/>
    </source>
</evidence>
<evidence type="ECO:0000256" key="5">
    <source>
        <dbReference type="ARBA" id="ARBA00022448"/>
    </source>
</evidence>
<evidence type="ECO:0000313" key="14">
    <source>
        <dbReference type="Proteomes" id="UP000070544"/>
    </source>
</evidence>
<comment type="subcellular location">
    <subcellularLocation>
        <location evidence="1">Endomembrane system</location>
        <topology evidence="1">Multi-pass membrane protein</topology>
    </subcellularLocation>
    <subcellularLocation>
        <location evidence="2">Endoplasmic reticulum membrane</location>
    </subcellularLocation>
</comment>